<evidence type="ECO:0000313" key="1">
    <source>
        <dbReference type="EMBL" id="KPP73857.1"/>
    </source>
</evidence>
<evidence type="ECO:0000313" key="2">
    <source>
        <dbReference type="Proteomes" id="UP000034805"/>
    </source>
</evidence>
<organism evidence="1 2">
    <name type="scientific">Scleropages formosus</name>
    <name type="common">Asian bonytongue</name>
    <name type="synonym">Osteoglossum formosum</name>
    <dbReference type="NCBI Taxonomy" id="113540"/>
    <lineage>
        <taxon>Eukaryota</taxon>
        <taxon>Metazoa</taxon>
        <taxon>Chordata</taxon>
        <taxon>Craniata</taxon>
        <taxon>Vertebrata</taxon>
        <taxon>Euteleostomi</taxon>
        <taxon>Actinopterygii</taxon>
        <taxon>Neopterygii</taxon>
        <taxon>Teleostei</taxon>
        <taxon>Osteoglossocephala</taxon>
        <taxon>Osteoglossomorpha</taxon>
        <taxon>Osteoglossiformes</taxon>
        <taxon>Osteoglossidae</taxon>
        <taxon>Scleropages</taxon>
    </lineage>
</organism>
<dbReference type="Proteomes" id="UP000034805">
    <property type="component" value="Unassembled WGS sequence"/>
</dbReference>
<dbReference type="AlphaFoldDB" id="A0A0N8K138"/>
<dbReference type="EMBL" id="JARO02002004">
    <property type="protein sequence ID" value="KPP73857.1"/>
    <property type="molecule type" value="Genomic_DNA"/>
</dbReference>
<name>A0A0N8K138_SCLFO</name>
<sequence length="145" mass="16630">MAEGDDHGTLTDWKERCVTLESQLLKFRVQASKIRELLAEKGRKKVVMNCQHSMPQPTAPKYSLKHRELEYGMWGLVHLFAADFEKTWAEPRSGFLDPVVWSLRPGFDGQPAVGSHREALYVGREEAEQDADYAEGRRRNAWNGK</sequence>
<accession>A0A0N8K138</accession>
<comment type="caution">
    <text evidence="1">The sequence shown here is derived from an EMBL/GenBank/DDBJ whole genome shotgun (WGS) entry which is preliminary data.</text>
</comment>
<protein>
    <submittedName>
        <fullName evidence="1">Uncharacterized protein</fullName>
    </submittedName>
</protein>
<gene>
    <name evidence="1" type="ORF">Z043_107029</name>
</gene>
<reference evidence="1 2" key="1">
    <citation type="submission" date="2015-08" db="EMBL/GenBank/DDBJ databases">
        <title>The genome of the Asian arowana (Scleropages formosus).</title>
        <authorList>
            <person name="Tan M.H."/>
            <person name="Gan H.M."/>
            <person name="Croft L.J."/>
            <person name="Austin C.M."/>
        </authorList>
    </citation>
    <scope>NUCLEOTIDE SEQUENCE [LARGE SCALE GENOMIC DNA]</scope>
    <source>
        <strain evidence="1">Aro1</strain>
    </source>
</reference>
<proteinExistence type="predicted"/>